<evidence type="ECO:0000313" key="7">
    <source>
        <dbReference type="Proteomes" id="UP000500938"/>
    </source>
</evidence>
<evidence type="ECO:0000313" key="6">
    <source>
        <dbReference type="EMBL" id="QJR35450.1"/>
    </source>
</evidence>
<dbReference type="RefSeq" id="WP_171224880.1">
    <property type="nucleotide sequence ID" value="NZ_CP053085.1"/>
</dbReference>
<dbReference type="HAMAP" id="MF_01930">
    <property type="entry name" value="PurN"/>
    <property type="match status" value="1"/>
</dbReference>
<dbReference type="GO" id="GO:0005737">
    <property type="term" value="C:cytoplasm"/>
    <property type="evidence" value="ECO:0007669"/>
    <property type="project" value="TreeGrafter"/>
</dbReference>
<comment type="caution">
    <text evidence="4">Lacks conserved residue(s) required for the propagation of feature annotation.</text>
</comment>
<evidence type="ECO:0000256" key="2">
    <source>
        <dbReference type="ARBA" id="ARBA00022679"/>
    </source>
</evidence>
<name>A0A6M4ILC6_9BACT</name>
<feature type="binding site" evidence="4">
    <location>
        <begin position="88"/>
        <end position="91"/>
    </location>
    <ligand>
        <name>(6R)-10-formyltetrahydrofolate</name>
        <dbReference type="ChEBI" id="CHEBI:195366"/>
    </ligand>
</feature>
<dbReference type="PANTHER" id="PTHR43369:SF2">
    <property type="entry name" value="PHOSPHORIBOSYLGLYCINAMIDE FORMYLTRANSFERASE"/>
    <property type="match status" value="1"/>
</dbReference>
<dbReference type="CDD" id="cd08645">
    <property type="entry name" value="FMT_core_GART"/>
    <property type="match status" value="1"/>
</dbReference>
<evidence type="ECO:0000256" key="4">
    <source>
        <dbReference type="HAMAP-Rule" id="MF_01930"/>
    </source>
</evidence>
<proteinExistence type="inferred from homology"/>
<dbReference type="UniPathway" id="UPA00074">
    <property type="reaction ID" value="UER00126"/>
</dbReference>
<dbReference type="GO" id="GO:0004644">
    <property type="term" value="F:phosphoribosylglycinamide formyltransferase activity"/>
    <property type="evidence" value="ECO:0007669"/>
    <property type="project" value="UniProtKB-UniRule"/>
</dbReference>
<feature type="binding site" evidence="4">
    <location>
        <position position="105"/>
    </location>
    <ligand>
        <name>(6R)-10-formyltetrahydrofolate</name>
        <dbReference type="ChEBI" id="CHEBI:195366"/>
    </ligand>
</feature>
<dbReference type="InterPro" id="IPR036477">
    <property type="entry name" value="Formyl_transf_N_sf"/>
</dbReference>
<dbReference type="Proteomes" id="UP000500938">
    <property type="component" value="Chromosome"/>
</dbReference>
<dbReference type="EMBL" id="CP053085">
    <property type="protein sequence ID" value="QJR35450.1"/>
    <property type="molecule type" value="Genomic_DNA"/>
</dbReference>
<comment type="catalytic activity">
    <reaction evidence="4">
        <text>N(1)-(5-phospho-beta-D-ribosyl)glycinamide + (6R)-10-formyltetrahydrofolate = N(2)-formyl-N(1)-(5-phospho-beta-D-ribosyl)glycinamide + (6S)-5,6,7,8-tetrahydrofolate + H(+)</text>
        <dbReference type="Rhea" id="RHEA:15053"/>
        <dbReference type="ChEBI" id="CHEBI:15378"/>
        <dbReference type="ChEBI" id="CHEBI:57453"/>
        <dbReference type="ChEBI" id="CHEBI:143788"/>
        <dbReference type="ChEBI" id="CHEBI:147286"/>
        <dbReference type="ChEBI" id="CHEBI:195366"/>
        <dbReference type="EC" id="2.1.2.2"/>
    </reaction>
</comment>
<dbReference type="KEGG" id="ggr:HKW67_07985"/>
<comment type="similarity">
    <text evidence="4">Belongs to the GART family.</text>
</comment>
<gene>
    <name evidence="4 6" type="primary">purN</name>
    <name evidence="6" type="ORF">HKW67_07985</name>
</gene>
<dbReference type="EC" id="2.1.2.2" evidence="4"/>
<evidence type="ECO:0000259" key="5">
    <source>
        <dbReference type="Pfam" id="PF00551"/>
    </source>
</evidence>
<keyword evidence="3 4" id="KW-0658">Purine biosynthesis</keyword>
<dbReference type="Gene3D" id="3.40.50.170">
    <property type="entry name" value="Formyl transferase, N-terminal domain"/>
    <property type="match status" value="1"/>
</dbReference>
<comment type="pathway">
    <text evidence="1 4">Purine metabolism; IMP biosynthesis via de novo pathway; N(2)-formyl-N(1)-(5-phospho-D-ribosyl)glycinamide from N(1)-(5-phospho-D-ribosyl)glycinamide (10-formyl THF route): step 1/1.</text>
</comment>
<keyword evidence="2 4" id="KW-0808">Transferase</keyword>
<organism evidence="6 7">
    <name type="scientific">Gemmatimonas groenlandica</name>
    <dbReference type="NCBI Taxonomy" id="2732249"/>
    <lineage>
        <taxon>Bacteria</taxon>
        <taxon>Pseudomonadati</taxon>
        <taxon>Gemmatimonadota</taxon>
        <taxon>Gemmatimonadia</taxon>
        <taxon>Gemmatimonadales</taxon>
        <taxon>Gemmatimonadaceae</taxon>
        <taxon>Gemmatimonas</taxon>
    </lineage>
</organism>
<accession>A0A6M4ILC6</accession>
<comment type="function">
    <text evidence="4">Catalyzes the transfer of a formyl group from 10-formyltetrahydrofolate to 5-phospho-ribosyl-glycinamide (GAR), producing 5-phospho-ribosyl-N-formylglycinamide (FGAR) and tetrahydrofolate.</text>
</comment>
<sequence length="241" mass="25199">MTSQARISVLASGGGSNLQALIDHFAGPAANAGVLTFVASERESAGALDRARSARIATGVVDEPNDSDAILSLLDAAKTDVLVLAGYLKLVPAEVVRAFRGRILNVHPALLPSFGGPGMYGMRIHQAVLDHGATLTGVTVHFVDEHFDRGPIIAQWPVPVLPGDDATVLAARVLRTEHRLLPLCVAAVASGAIVLGEDGRVHGHLDIPVSVHAPEWRFGLAEDAAGPSLAFASDVARLFPR</sequence>
<dbReference type="PANTHER" id="PTHR43369">
    <property type="entry name" value="PHOSPHORIBOSYLGLYCINAMIDE FORMYLTRANSFERASE"/>
    <property type="match status" value="1"/>
</dbReference>
<evidence type="ECO:0000256" key="3">
    <source>
        <dbReference type="ARBA" id="ARBA00022755"/>
    </source>
</evidence>
<feature type="active site" description="Proton donor" evidence="4">
    <location>
        <position position="107"/>
    </location>
</feature>
<dbReference type="Pfam" id="PF00551">
    <property type="entry name" value="Formyl_trans_N"/>
    <property type="match status" value="1"/>
</dbReference>
<reference evidence="6 7" key="1">
    <citation type="submission" date="2020-05" db="EMBL/GenBank/DDBJ databases">
        <title>Complete genome sequence of Gemmatimonas greenlandica TET16.</title>
        <authorList>
            <person name="Zeng Y."/>
        </authorList>
    </citation>
    <scope>NUCLEOTIDE SEQUENCE [LARGE SCALE GENOMIC DNA]</scope>
    <source>
        <strain evidence="6 7">TET16</strain>
    </source>
</reference>
<dbReference type="SUPFAM" id="SSF53328">
    <property type="entry name" value="Formyltransferase"/>
    <property type="match status" value="1"/>
</dbReference>
<keyword evidence="7" id="KW-1185">Reference proteome</keyword>
<feature type="site" description="Raises pKa of active site His" evidence="4">
    <location>
        <position position="148"/>
    </location>
</feature>
<dbReference type="InterPro" id="IPR002376">
    <property type="entry name" value="Formyl_transf_N"/>
</dbReference>
<evidence type="ECO:0000256" key="1">
    <source>
        <dbReference type="ARBA" id="ARBA00005054"/>
    </source>
</evidence>
<feature type="binding site" evidence="4">
    <location>
        <begin position="15"/>
        <end position="17"/>
    </location>
    <ligand>
        <name>N(1)-(5-phospho-beta-D-ribosyl)glycinamide</name>
        <dbReference type="ChEBI" id="CHEBI:143788"/>
    </ligand>
</feature>
<dbReference type="InterPro" id="IPR004607">
    <property type="entry name" value="GART"/>
</dbReference>
<protein>
    <recommendedName>
        <fullName evidence="4">Phosphoribosylglycinamide formyltransferase</fullName>
        <ecNumber evidence="4">2.1.2.2</ecNumber>
    </recommendedName>
    <alternativeName>
        <fullName evidence="4">5'-phosphoribosylglycinamide transformylase</fullName>
    </alternativeName>
    <alternativeName>
        <fullName evidence="4">GAR transformylase</fullName>
        <shortName evidence="4">GART</shortName>
    </alternativeName>
</protein>
<feature type="domain" description="Formyl transferase N-terminal" evidence="5">
    <location>
        <begin position="6"/>
        <end position="183"/>
    </location>
</feature>
<dbReference type="AlphaFoldDB" id="A0A6M4ILC6"/>
<dbReference type="GO" id="GO:0006189">
    <property type="term" value="P:'de novo' IMP biosynthetic process"/>
    <property type="evidence" value="ECO:0007669"/>
    <property type="project" value="UniProtKB-UniRule"/>
</dbReference>
<dbReference type="NCBIfam" id="TIGR00639">
    <property type="entry name" value="PurN"/>
    <property type="match status" value="1"/>
</dbReference>